<feature type="compositionally biased region" description="Basic and acidic residues" evidence="2">
    <location>
        <begin position="536"/>
        <end position="547"/>
    </location>
</feature>
<dbReference type="Proteomes" id="UP001239462">
    <property type="component" value="Unassembled WGS sequence"/>
</dbReference>
<dbReference type="InterPro" id="IPR050445">
    <property type="entry name" value="Bact_polysacc_biosynth/exp"/>
</dbReference>
<feature type="transmembrane region" description="Helical" evidence="3">
    <location>
        <begin position="15"/>
        <end position="36"/>
    </location>
</feature>
<keyword evidence="1" id="KW-0175">Coiled coil</keyword>
<dbReference type="EMBL" id="JASZZN010000001">
    <property type="protein sequence ID" value="MDM4014128.1"/>
    <property type="molecule type" value="Genomic_DNA"/>
</dbReference>
<accession>A0ABT7PCA8</accession>
<evidence type="ECO:0000256" key="1">
    <source>
        <dbReference type="SAM" id="Coils"/>
    </source>
</evidence>
<protein>
    <recommendedName>
        <fullName evidence="6">Polysaccharide chain length determinant N-terminal domain-containing protein</fullName>
    </recommendedName>
</protein>
<evidence type="ECO:0000256" key="2">
    <source>
        <dbReference type="SAM" id="MobiDB-lite"/>
    </source>
</evidence>
<sequence>MDLLVIWARSIRRHVVLTFAPVVIIVALTVMVILYFPRTYRSRSQLLLRVGHENATIDPTVEAAGQMVNLQVTRKNDIETALQVMHSRSVLAEVVDRLGSELILQGDRAANQTSAVTEQATDSAAGWLSQLKNSAGAAIASIDPITDRERAIRELGSNLEVFATSEASVVDAEYRAKSPTLAQQILATWLNCYLGKHAELHRTSGAHQFFLAEEDEMRTKLEQAYADLRAAKTESELVTVSGHQKLLENQLAQVRQSLSQTETLLAGSQARSEILLASLSKTENRTVTDEVKGKANEARDEMRGRLFELEVLEREFAAKYKSDHPRLITIRSQLAEAQQIVDQQDEGRAEITSGINPVFQQLQQELLMEKAAEAGHQRQRETLLAQVKQLQSEMADLNTTEQHISFLDRRVDVLQRQYAEHSKRLDQARIDEALRQRRITSVNVIQNASLEERPISPKKSLVAALGMFASFATILGLPLLLAGWDETKQASEPLTDLPACPPINATGSSNRADEEEARLDSMFQDTTPQPSGAASHDNEDPAKRLAK</sequence>
<gene>
    <name evidence="4" type="ORF">QTN89_01715</name>
</gene>
<dbReference type="PANTHER" id="PTHR32309:SF13">
    <property type="entry name" value="FERRIC ENTEROBACTIN TRANSPORT PROTEIN FEPE"/>
    <property type="match status" value="1"/>
</dbReference>
<keyword evidence="3" id="KW-1133">Transmembrane helix</keyword>
<feature type="coiled-coil region" evidence="1">
    <location>
        <begin position="373"/>
        <end position="431"/>
    </location>
</feature>
<feature type="coiled-coil region" evidence="1">
    <location>
        <begin position="211"/>
        <end position="264"/>
    </location>
</feature>
<keyword evidence="3" id="KW-0472">Membrane</keyword>
<dbReference type="PANTHER" id="PTHR32309">
    <property type="entry name" value="TYROSINE-PROTEIN KINASE"/>
    <property type="match status" value="1"/>
</dbReference>
<feature type="region of interest" description="Disordered" evidence="2">
    <location>
        <begin position="492"/>
        <end position="547"/>
    </location>
</feature>
<keyword evidence="3" id="KW-0812">Transmembrane</keyword>
<comment type="caution">
    <text evidence="4">The sequence shown here is derived from an EMBL/GenBank/DDBJ whole genome shotgun (WGS) entry which is preliminary data.</text>
</comment>
<feature type="transmembrane region" description="Helical" evidence="3">
    <location>
        <begin position="461"/>
        <end position="484"/>
    </location>
</feature>
<feature type="compositionally biased region" description="Polar residues" evidence="2">
    <location>
        <begin position="523"/>
        <end position="532"/>
    </location>
</feature>
<evidence type="ECO:0000313" key="5">
    <source>
        <dbReference type="Proteomes" id="UP001239462"/>
    </source>
</evidence>
<proteinExistence type="predicted"/>
<organism evidence="4 5">
    <name type="scientific">Roseiconus lacunae</name>
    <dbReference type="NCBI Taxonomy" id="2605694"/>
    <lineage>
        <taxon>Bacteria</taxon>
        <taxon>Pseudomonadati</taxon>
        <taxon>Planctomycetota</taxon>
        <taxon>Planctomycetia</taxon>
        <taxon>Pirellulales</taxon>
        <taxon>Pirellulaceae</taxon>
        <taxon>Roseiconus</taxon>
    </lineage>
</organism>
<evidence type="ECO:0008006" key="6">
    <source>
        <dbReference type="Google" id="ProtNLM"/>
    </source>
</evidence>
<reference evidence="4 5" key="1">
    <citation type="submission" date="2023-06" db="EMBL/GenBank/DDBJ databases">
        <title>Roseiconus lacunae JC819 isolated from Gulf of Mannar region, Tamil Nadu.</title>
        <authorList>
            <person name="Pk S."/>
            <person name="Ch S."/>
            <person name="Ch V.R."/>
        </authorList>
    </citation>
    <scope>NUCLEOTIDE SEQUENCE [LARGE SCALE GENOMIC DNA]</scope>
    <source>
        <strain evidence="4 5">JC819</strain>
    </source>
</reference>
<evidence type="ECO:0000313" key="4">
    <source>
        <dbReference type="EMBL" id="MDM4014128.1"/>
    </source>
</evidence>
<name>A0ABT7PCA8_9BACT</name>
<keyword evidence="5" id="KW-1185">Reference proteome</keyword>
<dbReference type="RefSeq" id="WP_289161875.1">
    <property type="nucleotide sequence ID" value="NZ_JASZZN010000001.1"/>
</dbReference>
<evidence type="ECO:0000256" key="3">
    <source>
        <dbReference type="SAM" id="Phobius"/>
    </source>
</evidence>